<protein>
    <recommendedName>
        <fullName evidence="2">tetrahydrofolate synthase</fullName>
        <ecNumber evidence="2">6.3.2.17</ecNumber>
    </recommendedName>
    <alternativeName>
        <fullName evidence="8">Tetrahydrofolylpolyglutamate synthase</fullName>
    </alternativeName>
</protein>
<evidence type="ECO:0000256" key="9">
    <source>
        <dbReference type="ARBA" id="ARBA00047493"/>
    </source>
</evidence>
<comment type="catalytic activity">
    <reaction evidence="9">
        <text>(6S)-5,6,7,8-tetrahydrofolyl-(gamma-L-Glu)(n) + L-glutamate + ATP = (6S)-5,6,7,8-tetrahydrofolyl-(gamma-L-Glu)(n+1) + ADP + phosphate + H(+)</text>
        <dbReference type="Rhea" id="RHEA:10580"/>
        <dbReference type="Rhea" id="RHEA-COMP:14738"/>
        <dbReference type="Rhea" id="RHEA-COMP:14740"/>
        <dbReference type="ChEBI" id="CHEBI:15378"/>
        <dbReference type="ChEBI" id="CHEBI:29985"/>
        <dbReference type="ChEBI" id="CHEBI:30616"/>
        <dbReference type="ChEBI" id="CHEBI:43474"/>
        <dbReference type="ChEBI" id="CHEBI:141005"/>
        <dbReference type="ChEBI" id="CHEBI:456216"/>
        <dbReference type="EC" id="6.3.2.17"/>
    </reaction>
</comment>
<dbReference type="GO" id="GO:0005524">
    <property type="term" value="F:ATP binding"/>
    <property type="evidence" value="ECO:0007669"/>
    <property type="project" value="UniProtKB-KW"/>
</dbReference>
<dbReference type="PIRSF" id="PIRSF001563">
    <property type="entry name" value="Folylpolyglu_synth"/>
    <property type="match status" value="1"/>
</dbReference>
<keyword evidence="6 10" id="KW-0067">ATP-binding</keyword>
<keyword evidence="7" id="KW-0460">Magnesium</keyword>
<dbReference type="PANTHER" id="PTHR11136:SF0">
    <property type="entry name" value="DIHYDROFOLATE SYNTHETASE-RELATED"/>
    <property type="match status" value="1"/>
</dbReference>
<dbReference type="InterPro" id="IPR013221">
    <property type="entry name" value="Mur_ligase_cen"/>
</dbReference>
<evidence type="ECO:0000259" key="12">
    <source>
        <dbReference type="Pfam" id="PF02875"/>
    </source>
</evidence>
<evidence type="ECO:0000313" key="14">
    <source>
        <dbReference type="EMBL" id="OGK52937.1"/>
    </source>
</evidence>
<evidence type="ECO:0000256" key="4">
    <source>
        <dbReference type="ARBA" id="ARBA00022723"/>
    </source>
</evidence>
<comment type="caution">
    <text evidence="14">The sequence shown here is derived from an EMBL/GenBank/DDBJ whole genome shotgun (WGS) entry which is preliminary data.</text>
</comment>
<dbReference type="EC" id="6.3.2.17" evidence="2"/>
<feature type="transmembrane region" description="Helical" evidence="11">
    <location>
        <begin position="403"/>
        <end position="420"/>
    </location>
</feature>
<keyword evidence="11" id="KW-0472">Membrane</keyword>
<evidence type="ECO:0000256" key="10">
    <source>
        <dbReference type="PIRNR" id="PIRNR001563"/>
    </source>
</evidence>
<keyword evidence="4" id="KW-0479">Metal-binding</keyword>
<name>A0A1F7JBE9_9BACT</name>
<keyword evidence="11" id="KW-1133">Transmembrane helix</keyword>
<dbReference type="InterPro" id="IPR004101">
    <property type="entry name" value="Mur_ligase_C"/>
</dbReference>
<evidence type="ECO:0000256" key="6">
    <source>
        <dbReference type="ARBA" id="ARBA00022840"/>
    </source>
</evidence>
<dbReference type="Proteomes" id="UP000178857">
    <property type="component" value="Unassembled WGS sequence"/>
</dbReference>
<gene>
    <name evidence="14" type="ORF">A2970_01905</name>
</gene>
<keyword evidence="3 10" id="KW-0436">Ligase</keyword>
<comment type="similarity">
    <text evidence="1 10">Belongs to the folylpolyglutamate synthase family.</text>
</comment>
<dbReference type="GO" id="GO:0005737">
    <property type="term" value="C:cytoplasm"/>
    <property type="evidence" value="ECO:0007669"/>
    <property type="project" value="TreeGrafter"/>
</dbReference>
<evidence type="ECO:0000256" key="3">
    <source>
        <dbReference type="ARBA" id="ARBA00022598"/>
    </source>
</evidence>
<evidence type="ECO:0000256" key="8">
    <source>
        <dbReference type="ARBA" id="ARBA00030592"/>
    </source>
</evidence>
<keyword evidence="11" id="KW-0812">Transmembrane</keyword>
<keyword evidence="5 10" id="KW-0547">Nucleotide-binding</keyword>
<dbReference type="Pfam" id="PF08245">
    <property type="entry name" value="Mur_ligase_M"/>
    <property type="match status" value="1"/>
</dbReference>
<evidence type="ECO:0000256" key="2">
    <source>
        <dbReference type="ARBA" id="ARBA00013025"/>
    </source>
</evidence>
<evidence type="ECO:0000313" key="15">
    <source>
        <dbReference type="Proteomes" id="UP000178857"/>
    </source>
</evidence>
<dbReference type="GO" id="GO:0046872">
    <property type="term" value="F:metal ion binding"/>
    <property type="evidence" value="ECO:0007669"/>
    <property type="project" value="UniProtKB-KW"/>
</dbReference>
<evidence type="ECO:0000256" key="5">
    <source>
        <dbReference type="ARBA" id="ARBA00022741"/>
    </source>
</evidence>
<evidence type="ECO:0000256" key="1">
    <source>
        <dbReference type="ARBA" id="ARBA00008276"/>
    </source>
</evidence>
<dbReference type="SUPFAM" id="SSF53623">
    <property type="entry name" value="MurD-like peptide ligases, catalytic domain"/>
    <property type="match status" value="1"/>
</dbReference>
<dbReference type="Gene3D" id="3.40.1190.10">
    <property type="entry name" value="Mur-like, catalytic domain"/>
    <property type="match status" value="1"/>
</dbReference>
<feature type="domain" description="Mur ligase C-terminal" evidence="12">
    <location>
        <begin position="285"/>
        <end position="409"/>
    </location>
</feature>
<dbReference type="InterPro" id="IPR001645">
    <property type="entry name" value="Folylpolyglutamate_synth"/>
</dbReference>
<dbReference type="AlphaFoldDB" id="A0A1F7JBE9"/>
<dbReference type="STRING" id="1802069.A2970_01905"/>
<dbReference type="SUPFAM" id="SSF53244">
    <property type="entry name" value="MurD-like peptide ligases, peptide-binding domain"/>
    <property type="match status" value="1"/>
</dbReference>
<proteinExistence type="inferred from homology"/>
<evidence type="ECO:0000256" key="7">
    <source>
        <dbReference type="ARBA" id="ARBA00022842"/>
    </source>
</evidence>
<dbReference type="Gene3D" id="3.90.190.20">
    <property type="entry name" value="Mur ligase, C-terminal domain"/>
    <property type="match status" value="1"/>
</dbReference>
<dbReference type="Pfam" id="PF02875">
    <property type="entry name" value="Mur_ligase_C"/>
    <property type="match status" value="1"/>
</dbReference>
<dbReference type="EMBL" id="MGAT01000009">
    <property type="protein sequence ID" value="OGK52937.1"/>
    <property type="molecule type" value="Genomic_DNA"/>
</dbReference>
<dbReference type="PANTHER" id="PTHR11136">
    <property type="entry name" value="FOLYLPOLYGLUTAMATE SYNTHASE-RELATED"/>
    <property type="match status" value="1"/>
</dbReference>
<dbReference type="GO" id="GO:0008841">
    <property type="term" value="F:dihydrofolate synthase activity"/>
    <property type="evidence" value="ECO:0007669"/>
    <property type="project" value="TreeGrafter"/>
</dbReference>
<accession>A0A1F7JBE9</accession>
<dbReference type="InterPro" id="IPR036565">
    <property type="entry name" value="Mur-like_cat_sf"/>
</dbReference>
<dbReference type="InterPro" id="IPR036615">
    <property type="entry name" value="Mur_ligase_C_dom_sf"/>
</dbReference>
<evidence type="ECO:0000259" key="13">
    <source>
        <dbReference type="Pfam" id="PF08245"/>
    </source>
</evidence>
<dbReference type="NCBIfam" id="TIGR01499">
    <property type="entry name" value="folC"/>
    <property type="match status" value="1"/>
</dbReference>
<organism evidence="14 15">
    <name type="scientific">Candidatus Roizmanbacteria bacterium RIFCSPLOWO2_01_FULL_44_13</name>
    <dbReference type="NCBI Taxonomy" id="1802069"/>
    <lineage>
        <taxon>Bacteria</taxon>
        <taxon>Candidatus Roizmaniibacteriota</taxon>
    </lineage>
</organism>
<evidence type="ECO:0000256" key="11">
    <source>
        <dbReference type="SAM" id="Phobius"/>
    </source>
</evidence>
<feature type="domain" description="Mur ligase central" evidence="13">
    <location>
        <begin position="52"/>
        <end position="217"/>
    </location>
</feature>
<dbReference type="GO" id="GO:0004326">
    <property type="term" value="F:tetrahydrofolylpolyglutamate synthase activity"/>
    <property type="evidence" value="ECO:0007669"/>
    <property type="project" value="UniProtKB-EC"/>
</dbReference>
<reference evidence="14 15" key="1">
    <citation type="journal article" date="2016" name="Nat. Commun.">
        <title>Thousands of microbial genomes shed light on interconnected biogeochemical processes in an aquifer system.</title>
        <authorList>
            <person name="Anantharaman K."/>
            <person name="Brown C.T."/>
            <person name="Hug L.A."/>
            <person name="Sharon I."/>
            <person name="Castelle C.J."/>
            <person name="Probst A.J."/>
            <person name="Thomas B.C."/>
            <person name="Singh A."/>
            <person name="Wilkins M.J."/>
            <person name="Karaoz U."/>
            <person name="Brodie E.L."/>
            <person name="Williams K.H."/>
            <person name="Hubbard S.S."/>
            <person name="Banfield J.F."/>
        </authorList>
    </citation>
    <scope>NUCLEOTIDE SEQUENCE [LARGE SCALE GENOMIC DNA]</scope>
</reference>
<sequence>MIGSYREALKFVYDHIPTELNKKFAGQFGHERAVHLLALLGDPQNSLKVVHVAGTSGKGSTAFYISQLLAAHGFTVSLTVSPHLIDIRERCQINNRLISKKEFVETLNQIAPKITKMERSRYGKSSYFDLMIALFFQFSANNKVDYAVVETGLGGLYDSTNTIKRSDKLCVITRIGLDHTEILGNSLDKIARQKSGIIQKNNTLITHRQVKPVRSVFEKRVKEKKGSLIYAREKLEGLELNSPALYQRENCSLALTALYHLGERDEFKVDRNKIRRTLLEAHFPGRMDVFVKRGRTVIADGAHNKQKMASFIKSLKNLTKKKIPFLVAFKEGKKYKAMLNEIIPAASDIIVTSFITKGMDLTIKSEKGEMIVDYLKKKKISKMIFIPDNKKAVKELLKKKSKYVAITGSLYLLSAVYSIIRSKVKVDNRYGNRSLKRNRKQLGRNSFYSHFNANAFLDG</sequence>